<dbReference type="InterPro" id="IPR029261">
    <property type="entry name" value="Transposase_Znf"/>
</dbReference>
<dbReference type="RefSeq" id="WP_226579907.1">
    <property type="nucleotide sequence ID" value="NZ_BLAY01000034.1"/>
</dbReference>
<dbReference type="EMBL" id="BLAY01000034">
    <property type="protein sequence ID" value="GET37804.1"/>
    <property type="molecule type" value="Genomic_DNA"/>
</dbReference>
<gene>
    <name evidence="2" type="ORF">MiSe_25580</name>
</gene>
<dbReference type="Gene3D" id="3.30.160.60">
    <property type="entry name" value="Classic Zinc Finger"/>
    <property type="match status" value="1"/>
</dbReference>
<dbReference type="Pfam" id="PF14690">
    <property type="entry name" value="Zn_ribbon_ISL3"/>
    <property type="match status" value="1"/>
</dbReference>
<evidence type="ECO:0000313" key="2">
    <source>
        <dbReference type="EMBL" id="GET37804.1"/>
    </source>
</evidence>
<proteinExistence type="predicted"/>
<organism evidence="2 3">
    <name type="scientific">Microseira wollei NIES-4236</name>
    <dbReference type="NCBI Taxonomy" id="2530354"/>
    <lineage>
        <taxon>Bacteria</taxon>
        <taxon>Bacillati</taxon>
        <taxon>Cyanobacteriota</taxon>
        <taxon>Cyanophyceae</taxon>
        <taxon>Oscillatoriophycideae</taxon>
        <taxon>Aerosakkonematales</taxon>
        <taxon>Aerosakkonemataceae</taxon>
        <taxon>Microseira</taxon>
    </lineage>
</organism>
<sequence>MTKILNLPGVIVEDSKETKETLILSVNLEKKTATCPRCGEISHRIHQNKSHLVRDLPMGDREVVLKLNRRRFKCEKCQKPFSETLNFVGERKRFTYRYTEAITEQVIHSDVSKAKNNRLTEEEVWSMVIAVAQKILPVNVK</sequence>
<dbReference type="PANTHER" id="PTHR33498">
    <property type="entry name" value="TRANSPOSASE FOR INSERTION SEQUENCE ELEMENT IS1557"/>
    <property type="match status" value="1"/>
</dbReference>
<keyword evidence="3" id="KW-1185">Reference proteome</keyword>
<dbReference type="PANTHER" id="PTHR33498:SF1">
    <property type="entry name" value="TRANSPOSASE FOR INSERTION SEQUENCE ELEMENT IS1557"/>
    <property type="match status" value="1"/>
</dbReference>
<dbReference type="Proteomes" id="UP001050975">
    <property type="component" value="Unassembled WGS sequence"/>
</dbReference>
<accession>A0AAV3X6Q2</accession>
<dbReference type="AlphaFoldDB" id="A0AAV3X6Q2"/>
<evidence type="ECO:0000313" key="3">
    <source>
        <dbReference type="Proteomes" id="UP001050975"/>
    </source>
</evidence>
<name>A0AAV3X6Q2_9CYAN</name>
<dbReference type="InterPro" id="IPR047951">
    <property type="entry name" value="Transpos_ISL3"/>
</dbReference>
<comment type="caution">
    <text evidence="2">The sequence shown here is derived from an EMBL/GenBank/DDBJ whole genome shotgun (WGS) entry which is preliminary data.</text>
</comment>
<reference evidence="2" key="1">
    <citation type="submission" date="2019-10" db="EMBL/GenBank/DDBJ databases">
        <title>Draft genome sequece of Microseira wollei NIES-4236.</title>
        <authorList>
            <person name="Yamaguchi H."/>
            <person name="Suzuki S."/>
            <person name="Kawachi M."/>
        </authorList>
    </citation>
    <scope>NUCLEOTIDE SEQUENCE</scope>
    <source>
        <strain evidence="2">NIES-4236</strain>
    </source>
</reference>
<protein>
    <submittedName>
        <fullName evidence="2">Transposase</fullName>
    </submittedName>
</protein>
<feature type="domain" description="Transposase IS204/IS1001/IS1096/IS1165 zinc-finger" evidence="1">
    <location>
        <begin position="32"/>
        <end position="77"/>
    </location>
</feature>
<evidence type="ECO:0000259" key="1">
    <source>
        <dbReference type="Pfam" id="PF14690"/>
    </source>
</evidence>